<comment type="caution">
    <text evidence="3">The sequence shown here is derived from an EMBL/GenBank/DDBJ whole genome shotgun (WGS) entry which is preliminary data.</text>
</comment>
<name>A0A0R3KK13_9BRAD</name>
<organism evidence="3 4">
    <name type="scientific">Bradyrhizobium jicamae</name>
    <dbReference type="NCBI Taxonomy" id="280332"/>
    <lineage>
        <taxon>Bacteria</taxon>
        <taxon>Pseudomonadati</taxon>
        <taxon>Pseudomonadota</taxon>
        <taxon>Alphaproteobacteria</taxon>
        <taxon>Hyphomicrobiales</taxon>
        <taxon>Nitrobacteraceae</taxon>
        <taxon>Bradyrhizobium</taxon>
    </lineage>
</organism>
<dbReference type="Proteomes" id="UP000050863">
    <property type="component" value="Unassembled WGS sequence"/>
</dbReference>
<feature type="signal peptide" evidence="1">
    <location>
        <begin position="1"/>
        <end position="19"/>
    </location>
</feature>
<dbReference type="InterPro" id="IPR022548">
    <property type="entry name" value="DUF2846"/>
</dbReference>
<feature type="domain" description="DUF2846" evidence="2">
    <location>
        <begin position="35"/>
        <end position="114"/>
    </location>
</feature>
<reference evidence="3 4" key="1">
    <citation type="submission" date="2014-03" db="EMBL/GenBank/DDBJ databases">
        <title>Bradyrhizobium valentinum sp. nov., isolated from effective nodules of Lupinus mariae-josephae, a lupine endemic of basic-lime soils in Eastern Spain.</title>
        <authorList>
            <person name="Duran D."/>
            <person name="Rey L."/>
            <person name="Navarro A."/>
            <person name="Busquets A."/>
            <person name="Imperial J."/>
            <person name="Ruiz-Argueso T."/>
        </authorList>
    </citation>
    <scope>NUCLEOTIDE SEQUENCE [LARGE SCALE GENOMIC DNA]</scope>
    <source>
        <strain evidence="3 4">PAC68</strain>
    </source>
</reference>
<dbReference type="AlphaFoldDB" id="A0A0R3KK13"/>
<sequence length="226" mass="24383">MLAAGLALNLLTACSTVHNQTVGAAATFVPVTPRAGYATVYIGRPFTFHTSVFALPIEVDGKRLTSLPPGQYATVELPPGRHSVGSPNEYWTRVISGVPHPAEFVVEAGKSYYLLPKRWGEDAGYSYTMVGSVVVPQRTAVAHSTFSVQAAAANDAPPRIQATQFRQDSIAKRHGQDEGKRRAGIFDAVQRGSAKHHPPFGDRLAVEVITPTVNYELCLLSDQPDE</sequence>
<evidence type="ECO:0000313" key="4">
    <source>
        <dbReference type="Proteomes" id="UP000050863"/>
    </source>
</evidence>
<dbReference type="STRING" id="280332.CQ12_35490"/>
<keyword evidence="1" id="KW-0732">Signal</keyword>
<dbReference type="EMBL" id="LLXZ01000225">
    <property type="protein sequence ID" value="KRQ93644.1"/>
    <property type="molecule type" value="Genomic_DNA"/>
</dbReference>
<evidence type="ECO:0000256" key="1">
    <source>
        <dbReference type="SAM" id="SignalP"/>
    </source>
</evidence>
<evidence type="ECO:0000259" key="2">
    <source>
        <dbReference type="Pfam" id="PF11008"/>
    </source>
</evidence>
<protein>
    <recommendedName>
        <fullName evidence="2">DUF2846 domain-containing protein</fullName>
    </recommendedName>
</protein>
<gene>
    <name evidence="3" type="ORF">CQ12_35490</name>
</gene>
<keyword evidence="4" id="KW-1185">Reference proteome</keyword>
<accession>A0A0R3KK13</accession>
<dbReference type="Pfam" id="PF11008">
    <property type="entry name" value="DUF2846"/>
    <property type="match status" value="1"/>
</dbReference>
<evidence type="ECO:0000313" key="3">
    <source>
        <dbReference type="EMBL" id="KRQ93644.1"/>
    </source>
</evidence>
<proteinExistence type="predicted"/>
<feature type="chain" id="PRO_5006442181" description="DUF2846 domain-containing protein" evidence="1">
    <location>
        <begin position="20"/>
        <end position="226"/>
    </location>
</feature>